<reference evidence="2" key="1">
    <citation type="submission" date="2019-08" db="EMBL/GenBank/DDBJ databases">
        <authorList>
            <person name="Kucharzyk K."/>
            <person name="Murdoch R.W."/>
            <person name="Higgins S."/>
            <person name="Loffler F."/>
        </authorList>
    </citation>
    <scope>NUCLEOTIDE SEQUENCE</scope>
</reference>
<sequence>MLVSRSGSSKVNKRDRPRARTHRIAQVDESRPPLNPRTTPRLPKRLTSLRMNCSISFAARETSKCSPSLMLSISPPMKSLSPSGGWPTPCRRETIVRNYDRSIRSPLPMTTNSLISCASTAIGKVNQPPTAPMINTLMTIAERARF</sequence>
<protein>
    <submittedName>
        <fullName evidence="2">Uncharacterized protein</fullName>
    </submittedName>
</protein>
<feature type="compositionally biased region" description="Polar residues" evidence="1">
    <location>
        <begin position="1"/>
        <end position="10"/>
    </location>
</feature>
<feature type="compositionally biased region" description="Basic residues" evidence="1">
    <location>
        <begin position="11"/>
        <end position="23"/>
    </location>
</feature>
<evidence type="ECO:0000256" key="1">
    <source>
        <dbReference type="SAM" id="MobiDB-lite"/>
    </source>
</evidence>
<accession>A0A644XRB9</accession>
<organism evidence="2">
    <name type="scientific">bioreactor metagenome</name>
    <dbReference type="NCBI Taxonomy" id="1076179"/>
    <lineage>
        <taxon>unclassified sequences</taxon>
        <taxon>metagenomes</taxon>
        <taxon>ecological metagenomes</taxon>
    </lineage>
</organism>
<dbReference type="EMBL" id="VSSQ01003029">
    <property type="protein sequence ID" value="MPM18675.1"/>
    <property type="molecule type" value="Genomic_DNA"/>
</dbReference>
<comment type="caution">
    <text evidence="2">The sequence shown here is derived from an EMBL/GenBank/DDBJ whole genome shotgun (WGS) entry which is preliminary data.</text>
</comment>
<feature type="region of interest" description="Disordered" evidence="1">
    <location>
        <begin position="1"/>
        <end position="42"/>
    </location>
</feature>
<gene>
    <name evidence="2" type="ORF">SDC9_65088</name>
</gene>
<proteinExistence type="predicted"/>
<evidence type="ECO:0000313" key="2">
    <source>
        <dbReference type="EMBL" id="MPM18675.1"/>
    </source>
</evidence>
<dbReference type="AlphaFoldDB" id="A0A644XRB9"/>
<name>A0A644XRB9_9ZZZZ</name>